<dbReference type="InterPro" id="IPR037176">
    <property type="entry name" value="Osmotin/thaumatin-like_sf"/>
</dbReference>
<dbReference type="EMBL" id="RDQH01000343">
    <property type="protein sequence ID" value="RXH68630.1"/>
    <property type="molecule type" value="Genomic_DNA"/>
</dbReference>
<dbReference type="Pfam" id="PF00314">
    <property type="entry name" value="Thaumatin"/>
    <property type="match status" value="2"/>
</dbReference>
<dbReference type="Gene3D" id="1.10.510.10">
    <property type="entry name" value="Transferase(Phosphotransferase) domain 1"/>
    <property type="match status" value="2"/>
</dbReference>
<evidence type="ECO:0000259" key="8">
    <source>
        <dbReference type="Pfam" id="PF07714"/>
    </source>
</evidence>
<protein>
    <recommendedName>
        <fullName evidence="12">Serine-threonine/tyrosine-protein kinase catalytic domain-containing protein</fullName>
    </recommendedName>
</protein>
<evidence type="ECO:0000256" key="3">
    <source>
        <dbReference type="ARBA" id="ARBA00022525"/>
    </source>
</evidence>
<feature type="transmembrane region" description="Helical" evidence="6">
    <location>
        <begin position="811"/>
        <end position="830"/>
    </location>
</feature>
<keyword evidence="4" id="KW-1015">Disulfide bond</keyword>
<evidence type="ECO:0000256" key="5">
    <source>
        <dbReference type="SAM" id="MobiDB-lite"/>
    </source>
</evidence>
<evidence type="ECO:0000313" key="11">
    <source>
        <dbReference type="Proteomes" id="UP000290289"/>
    </source>
</evidence>
<dbReference type="InterPro" id="IPR003609">
    <property type="entry name" value="Pan_app"/>
</dbReference>
<dbReference type="Proteomes" id="UP000290289">
    <property type="component" value="Chromosome 17"/>
</dbReference>
<evidence type="ECO:0000256" key="2">
    <source>
        <dbReference type="ARBA" id="ARBA00010607"/>
    </source>
</evidence>
<dbReference type="InterPro" id="IPR001938">
    <property type="entry name" value="Thaumatin"/>
</dbReference>
<sequence>MEVSPANVISIFLASSFMLNINAGAHAAKITFTNNCPNTVWPGTVTGNQKPQLSLTGFELASKISRSVNVPSSWSGRFWARTRCATNAAGKFSCETADCGSGQVACNGTTPVPPATLVEITIAENGGQDFYDVSLVDGFNLPIFVAPQGGTGECMASTCPANVNAACPTELQVKAADKSVISCKSACVAYGEPKYCCTPPNDQPRTCPPTEYSEIFEKQCPQAYSYAYDDKNSTFTCSGEPDYVIIFCLDGMSTPNHNIKNVTIMELWTFWSLQSFWIINLQVLERVLLNFSGRLAEGWRTEGPTPPTPSPLYYMSNPSADVGFNMFVPKSDGKWSRGNWTGGCSVTLRGKEDDDDGFLKLVGFKVPDSHEFVSLDSDSTSADCKTVRLNNCSYQAYAFFYKTSLFFLFKSKGKPIKLIVSLTVVCFIGVLGVIVFGLCRMRAKQKVVSLGFILLRTISAQKTNLGKEDLVQFISGYISPEYAMGGIFSQKSDVYSFGVLVLEIISSKKNTAFFIYDRQLGLLAYAWQLWKEGRELELVDEMLAADSYSAPEVMKCVHIGLLCVQDNPTDRPSMPDVIFMLNGSTNVIGGPQPKQPLFTIQNSLEHQRKELNDCRAEVTALYIVLEGIWEVLMLIKSNLCPWKDKEEIISLQMELESLKSKTTKAHDFSETTNFEKESVQMEEKVIAVDEDKSVIPPVDVESRVVEKEDQSLAAQSFHDNTVEPKEVSHEVSVGVLSHSSTLVTGDSVSKQNDEPSLGRSLHLTSENLSPENILADALPKIVPYVLINHRELISNKQAIKIYSTTMMKSQVASLLGLTMAILFFSGAHAAKITFTNNCPNTVWPGTLTGDQKPQLSLTGFELASKANRSVDAPSPWSGRFWGRTRCSTDAAGKFSCETADCGSGQVACNGTSAAPPATVVEIKISEKWGQDLYDVTLVDGFNLPISVAPQGGTSECMASTCDANVNAACPAELQVKAVDGSVISCKSACMAFNEPKYCCTASNDTCQPTEYSQILEQHKKNVTTMEHVDLLEFAKLLDHQSASQGAEGLTLPTPSPLYQVPNPSDGKWSRGNWREGVCGKPNRFVRETNKLVTLRGKENDDDDGFLKLVGFKVPDSHEFVSLDYDSTSADCKTVRLNNCKGMPIKLIVSLTVVCFIGVLGAIVFGLCRMRAKQKEYAMGGIFSQKSDIYSFGVLVLEIISSKKNTAFYIFDRQLGLLAYAWQLWKEGRELELVDEMLAADSYSAPEVMKCVHIGLLCVQDNPTDRPSMPDVIFMLNGSTTVIGGPEPKQPLFTIQNSSLSKENESLHLEKLSLLKNKDLAEGQISTLGKSLEALQKDLVILGTPERKELNDCRAEVTALKMHIEGYRSRRNMGAADADQIQPLSLGSYKEEIKSLQMELESLKSKKHKSS</sequence>
<keyword evidence="11" id="KW-1185">Reference proteome</keyword>
<dbReference type="SUPFAM" id="SSF56112">
    <property type="entry name" value="Protein kinase-like (PK-like)"/>
    <property type="match status" value="2"/>
</dbReference>
<accession>A0A498HCZ0</accession>
<comment type="caution">
    <text evidence="10">The sequence shown here is derived from an EMBL/GenBank/DDBJ whole genome shotgun (WGS) entry which is preliminary data.</text>
</comment>
<dbReference type="PRINTS" id="PR00347">
    <property type="entry name" value="THAUMATIN"/>
</dbReference>
<dbReference type="InterPro" id="IPR001245">
    <property type="entry name" value="Ser-Thr/Tyr_kinase_cat_dom"/>
</dbReference>
<organism evidence="10 11">
    <name type="scientific">Malus domestica</name>
    <name type="common">Apple</name>
    <name type="synonym">Pyrus malus</name>
    <dbReference type="NCBI Taxonomy" id="3750"/>
    <lineage>
        <taxon>Eukaryota</taxon>
        <taxon>Viridiplantae</taxon>
        <taxon>Streptophyta</taxon>
        <taxon>Embryophyta</taxon>
        <taxon>Tracheophyta</taxon>
        <taxon>Spermatophyta</taxon>
        <taxon>Magnoliopsida</taxon>
        <taxon>eudicotyledons</taxon>
        <taxon>Gunneridae</taxon>
        <taxon>Pentapetalae</taxon>
        <taxon>rosids</taxon>
        <taxon>fabids</taxon>
        <taxon>Rosales</taxon>
        <taxon>Rosaceae</taxon>
        <taxon>Amygdaloideae</taxon>
        <taxon>Maleae</taxon>
        <taxon>Malus</taxon>
    </lineage>
</organism>
<evidence type="ECO:0000256" key="6">
    <source>
        <dbReference type="SAM" id="Phobius"/>
    </source>
</evidence>
<dbReference type="CDD" id="cd09218">
    <property type="entry name" value="TLP-PA"/>
    <property type="match status" value="2"/>
</dbReference>
<evidence type="ECO:0000256" key="1">
    <source>
        <dbReference type="ARBA" id="ARBA00004613"/>
    </source>
</evidence>
<keyword evidence="6" id="KW-1133">Transmembrane helix</keyword>
<feature type="transmembrane region" description="Helical" evidence="6">
    <location>
        <begin position="418"/>
        <end position="439"/>
    </location>
</feature>
<dbReference type="InterPro" id="IPR011009">
    <property type="entry name" value="Kinase-like_dom_sf"/>
</dbReference>
<dbReference type="STRING" id="3750.A0A498HCZ0"/>
<comment type="subcellular location">
    <subcellularLocation>
        <location evidence="1">Secreted</location>
    </subcellularLocation>
</comment>
<feature type="region of interest" description="Disordered" evidence="5">
    <location>
        <begin position="1045"/>
        <end position="1067"/>
    </location>
</feature>
<evidence type="ECO:0000256" key="7">
    <source>
        <dbReference type="SAM" id="SignalP"/>
    </source>
</evidence>
<dbReference type="Pfam" id="PF07714">
    <property type="entry name" value="PK_Tyr_Ser-Thr"/>
    <property type="match status" value="1"/>
</dbReference>
<dbReference type="GO" id="GO:0004672">
    <property type="term" value="F:protein kinase activity"/>
    <property type="evidence" value="ECO:0007669"/>
    <property type="project" value="InterPro"/>
</dbReference>
<reference evidence="10 11" key="1">
    <citation type="submission" date="2018-10" db="EMBL/GenBank/DDBJ databases">
        <title>A high-quality apple genome assembly.</title>
        <authorList>
            <person name="Hu J."/>
        </authorList>
    </citation>
    <scope>NUCLEOTIDE SEQUENCE [LARGE SCALE GENOMIC DNA]</scope>
    <source>
        <strain evidence="11">cv. HFTH1</strain>
        <tissue evidence="10">Young leaf</tissue>
    </source>
</reference>
<proteinExistence type="inferred from homology"/>
<keyword evidence="6" id="KW-0472">Membrane</keyword>
<keyword evidence="3" id="KW-0964">Secreted</keyword>
<feature type="domain" description="Serine-threonine/tyrosine-protein kinase catalytic" evidence="8">
    <location>
        <begin position="452"/>
        <end position="578"/>
    </location>
</feature>
<gene>
    <name evidence="10" type="ORF">DVH24_030963</name>
</gene>
<dbReference type="PROSITE" id="PS51367">
    <property type="entry name" value="THAUMATIN_2"/>
    <property type="match status" value="2"/>
</dbReference>
<dbReference type="GO" id="GO:0005576">
    <property type="term" value="C:extracellular region"/>
    <property type="evidence" value="ECO:0007669"/>
    <property type="project" value="UniProtKB-SubCell"/>
</dbReference>
<feature type="chain" id="PRO_5019765037" description="Serine-threonine/tyrosine-protein kinase catalytic domain-containing protein" evidence="7">
    <location>
        <begin position="28"/>
        <end position="1410"/>
    </location>
</feature>
<dbReference type="SMART" id="SM00205">
    <property type="entry name" value="THN"/>
    <property type="match status" value="2"/>
</dbReference>
<feature type="transmembrane region" description="Helical" evidence="6">
    <location>
        <begin position="1146"/>
        <end position="1167"/>
    </location>
</feature>
<dbReference type="Pfam" id="PF08276">
    <property type="entry name" value="PAN_2"/>
    <property type="match status" value="1"/>
</dbReference>
<evidence type="ECO:0000259" key="9">
    <source>
        <dbReference type="Pfam" id="PF08276"/>
    </source>
</evidence>
<comment type="similarity">
    <text evidence="2">Belongs to the thaumatin family.</text>
</comment>
<dbReference type="GO" id="GO:0006952">
    <property type="term" value="P:defense response"/>
    <property type="evidence" value="ECO:0007669"/>
    <property type="project" value="UniProtKB-ARBA"/>
</dbReference>
<evidence type="ECO:0008006" key="12">
    <source>
        <dbReference type="Google" id="ProtNLM"/>
    </source>
</evidence>
<name>A0A498HCZ0_MALDO</name>
<keyword evidence="6" id="KW-0812">Transmembrane</keyword>
<evidence type="ECO:0000313" key="10">
    <source>
        <dbReference type="EMBL" id="RXH68630.1"/>
    </source>
</evidence>
<keyword evidence="7" id="KW-0732">Signal</keyword>
<dbReference type="SUPFAM" id="SSF49870">
    <property type="entry name" value="Osmotin, thaumatin-like protein"/>
    <property type="match status" value="2"/>
</dbReference>
<dbReference type="FunFam" id="2.60.110.10:FF:000002">
    <property type="entry name" value="Thaumatin-like protein 1a"/>
    <property type="match status" value="2"/>
</dbReference>
<dbReference type="PANTHER" id="PTHR31048">
    <property type="entry name" value="OS03G0233200 PROTEIN"/>
    <property type="match status" value="1"/>
</dbReference>
<dbReference type="Gene3D" id="2.60.110.10">
    <property type="entry name" value="Thaumatin"/>
    <property type="match status" value="2"/>
</dbReference>
<dbReference type="InterPro" id="IPR017949">
    <property type="entry name" value="Thaumatin_CS"/>
</dbReference>
<feature type="domain" description="Apple" evidence="9">
    <location>
        <begin position="353"/>
        <end position="400"/>
    </location>
</feature>
<dbReference type="PROSITE" id="PS00316">
    <property type="entry name" value="THAUMATIN_1"/>
    <property type="match status" value="2"/>
</dbReference>
<evidence type="ECO:0000256" key="4">
    <source>
        <dbReference type="ARBA" id="ARBA00023157"/>
    </source>
</evidence>
<feature type="signal peptide" evidence="7">
    <location>
        <begin position="1"/>
        <end position="27"/>
    </location>
</feature>